<proteinExistence type="predicted"/>
<sequence length="83" mass="9216">MQVEEGKAQCCCCGLKTDETRTTRLLPEAVAFKQKGFAVRATFLICAVPLIKARTHLDVWRPLSLIQEEALMPILGSVAIDDR</sequence>
<evidence type="ECO:0000313" key="1">
    <source>
        <dbReference type="Proteomes" id="UP000046395"/>
    </source>
</evidence>
<reference evidence="2" key="1">
    <citation type="submission" date="2019-12" db="UniProtKB">
        <authorList>
            <consortium name="WormBaseParasite"/>
        </authorList>
    </citation>
    <scope>IDENTIFICATION</scope>
</reference>
<protein>
    <submittedName>
        <fullName evidence="2">Uncharacterized protein</fullName>
    </submittedName>
</protein>
<keyword evidence="1" id="KW-1185">Reference proteome</keyword>
<dbReference type="Proteomes" id="UP000046395">
    <property type="component" value="Unassembled WGS sequence"/>
</dbReference>
<evidence type="ECO:0000313" key="2">
    <source>
        <dbReference type="WBParaSite" id="TMUE_1000003420.1"/>
    </source>
</evidence>
<dbReference type="WBParaSite" id="TMUE_1000003420.1">
    <property type="protein sequence ID" value="TMUE_1000003420.1"/>
    <property type="gene ID" value="WBGene00285272"/>
</dbReference>
<accession>A0A5S6Q8G7</accession>
<organism evidence="1 2">
    <name type="scientific">Trichuris muris</name>
    <name type="common">Mouse whipworm</name>
    <dbReference type="NCBI Taxonomy" id="70415"/>
    <lineage>
        <taxon>Eukaryota</taxon>
        <taxon>Metazoa</taxon>
        <taxon>Ecdysozoa</taxon>
        <taxon>Nematoda</taxon>
        <taxon>Enoplea</taxon>
        <taxon>Dorylaimia</taxon>
        <taxon>Trichinellida</taxon>
        <taxon>Trichuridae</taxon>
        <taxon>Trichuris</taxon>
    </lineage>
</organism>
<dbReference type="AlphaFoldDB" id="A0A5S6Q8G7"/>
<name>A0A5S6Q8G7_TRIMR</name>